<dbReference type="Gene3D" id="3.40.50.1000">
    <property type="entry name" value="HAD superfamily/HAD-like"/>
    <property type="match status" value="1"/>
</dbReference>
<evidence type="ECO:0000256" key="1">
    <source>
        <dbReference type="ARBA" id="ARBA00022605"/>
    </source>
</evidence>
<comment type="caution">
    <text evidence="5">The sequence shown here is derived from an EMBL/GenBank/DDBJ whole genome shotgun (WGS) entry which is preliminary data.</text>
</comment>
<keyword evidence="3 4" id="KW-0486">Methionine biosynthesis</keyword>
<dbReference type="InterPro" id="IPR023214">
    <property type="entry name" value="HAD_sf"/>
</dbReference>
<dbReference type="SFLD" id="SFLDF00044">
    <property type="entry name" value="enolase-phosphatase"/>
    <property type="match status" value="1"/>
</dbReference>
<evidence type="ECO:0000313" key="6">
    <source>
        <dbReference type="Proteomes" id="UP001524547"/>
    </source>
</evidence>
<evidence type="ECO:0000256" key="3">
    <source>
        <dbReference type="ARBA" id="ARBA00023167"/>
    </source>
</evidence>
<evidence type="ECO:0000256" key="2">
    <source>
        <dbReference type="ARBA" id="ARBA00022801"/>
    </source>
</evidence>
<dbReference type="RefSeq" id="WP_422921133.1">
    <property type="nucleotide sequence ID" value="NZ_JAMZEJ010000011.1"/>
</dbReference>
<dbReference type="EC" id="3.1.3.77" evidence="4"/>
<reference evidence="5 6" key="1">
    <citation type="submission" date="2022-06" db="EMBL/GenBank/DDBJ databases">
        <title>Rhizosaccharibacter gen. nov. sp. nov. KSS12, endophytic bacteria isolated from sugarcane.</title>
        <authorList>
            <person name="Pitiwittayakul N."/>
        </authorList>
    </citation>
    <scope>NUCLEOTIDE SEQUENCE [LARGE SCALE GENOMIC DNA]</scope>
    <source>
        <strain evidence="5 6">KSS12</strain>
    </source>
</reference>
<comment type="catalytic activity">
    <reaction evidence="4">
        <text>5-methylsulfanyl-2,3-dioxopentyl phosphate + H2O = 1,2-dihydroxy-5-(methylsulfanyl)pent-1-en-3-one + phosphate</text>
        <dbReference type="Rhea" id="RHEA:21700"/>
        <dbReference type="ChEBI" id="CHEBI:15377"/>
        <dbReference type="ChEBI" id="CHEBI:43474"/>
        <dbReference type="ChEBI" id="CHEBI:49252"/>
        <dbReference type="ChEBI" id="CHEBI:58828"/>
        <dbReference type="EC" id="3.1.3.77"/>
    </reaction>
</comment>
<dbReference type="InterPro" id="IPR023943">
    <property type="entry name" value="Enolase-ppase_E1"/>
</dbReference>
<dbReference type="SUPFAM" id="SSF56784">
    <property type="entry name" value="HAD-like"/>
    <property type="match status" value="1"/>
</dbReference>
<dbReference type="GO" id="GO:0043874">
    <property type="term" value="F:acireductone synthase activity"/>
    <property type="evidence" value="ECO:0007669"/>
    <property type="project" value="UniProtKB-EC"/>
</dbReference>
<sequence>MADPPGTGADAAAITAVLTDVEGTTTPIRFVHEVLFPFARERLPDFLRHHGNDPEPAALLAAVREAFPETDPLAQLLRWMDEDNKATPLKTLQGLIWREGYRDGTLKGRLYPDVAPALRRWTAGGVRLACYSSGSEDAQKLIFGFSDAGDLAPLFAGFFDTRVGAKRARESYAHIAGRLGQDPDAILFLSDVEAELDAAAAAGLRTCQIVRPADGTVAGRNHPVAADFDAAGRLFFLPAR</sequence>
<dbReference type="NCBIfam" id="TIGR01691">
    <property type="entry name" value="enolase-ppase"/>
    <property type="match status" value="1"/>
</dbReference>
<accession>A0ABT1W1A0</accession>
<dbReference type="CDD" id="cd01629">
    <property type="entry name" value="HAD_EP"/>
    <property type="match status" value="1"/>
</dbReference>
<comment type="subunit">
    <text evidence="4">Monomer.</text>
</comment>
<dbReference type="Pfam" id="PF00702">
    <property type="entry name" value="Hydrolase"/>
    <property type="match status" value="1"/>
</dbReference>
<dbReference type="Proteomes" id="UP001524547">
    <property type="component" value="Unassembled WGS sequence"/>
</dbReference>
<proteinExistence type="inferred from homology"/>
<comment type="function">
    <text evidence="4">Bifunctional enzyme that catalyzes the enolization of 2,3-diketo-5-methylthiopentyl-1-phosphate (DK-MTP-1-P) into the intermediate 2-hydroxy-3-keto-5-methylthiopentenyl-1-phosphate (HK-MTPenyl-1-P), which is then dephosphorylated to form the acireductone 1,2-dihydroxy-3-keto-5-methylthiopentene (DHK-MTPene).</text>
</comment>
<dbReference type="SFLD" id="SFLDG01129">
    <property type="entry name" value="C1.5:_HAD__Beta-PGM__Phosphata"/>
    <property type="match status" value="1"/>
</dbReference>
<comment type="pathway">
    <text evidence="4">Amino-acid biosynthesis; L-methionine biosynthesis via salvage pathway; L-methionine from S-methyl-5-thio-alpha-D-ribose 1-phosphate: step 4/6.</text>
</comment>
<comment type="similarity">
    <text evidence="4">Belongs to the HAD-like hydrolase superfamily. MasA/MtnC family.</text>
</comment>
<dbReference type="HAMAP" id="MF_01681">
    <property type="entry name" value="Salvage_MtnC"/>
    <property type="match status" value="1"/>
</dbReference>
<dbReference type="EMBL" id="JAMZEJ010000011">
    <property type="protein sequence ID" value="MCQ8242377.1"/>
    <property type="molecule type" value="Genomic_DNA"/>
</dbReference>
<name>A0ABT1W1A0_9PROT</name>
<protein>
    <recommendedName>
        <fullName evidence="4">Enolase-phosphatase E1</fullName>
        <ecNumber evidence="4">3.1.3.77</ecNumber>
    </recommendedName>
    <alternativeName>
        <fullName evidence="4">2,3-diketo-5-methylthio-1-phosphopentane phosphatase</fullName>
    </alternativeName>
</protein>
<dbReference type="Gene3D" id="1.10.720.60">
    <property type="match status" value="1"/>
</dbReference>
<evidence type="ECO:0000256" key="4">
    <source>
        <dbReference type="HAMAP-Rule" id="MF_01681"/>
    </source>
</evidence>
<dbReference type="NCBIfam" id="TIGR01549">
    <property type="entry name" value="HAD-SF-IA-v1"/>
    <property type="match status" value="1"/>
</dbReference>
<gene>
    <name evidence="4 5" type="primary">mtnC</name>
    <name evidence="5" type="ORF">NFI88_16210</name>
</gene>
<dbReference type="InterPro" id="IPR006439">
    <property type="entry name" value="HAD-SF_hydro_IA"/>
</dbReference>
<dbReference type="PANTHER" id="PTHR20371">
    <property type="entry name" value="ENOLASE-PHOSPHATASE E1"/>
    <property type="match status" value="1"/>
</dbReference>
<dbReference type="SFLD" id="SFLDG01133">
    <property type="entry name" value="C1.5.4:_Enolase-phosphatase_Li"/>
    <property type="match status" value="1"/>
</dbReference>
<dbReference type="InterPro" id="IPR036412">
    <property type="entry name" value="HAD-like_sf"/>
</dbReference>
<keyword evidence="2 4" id="KW-0378">Hydrolase</keyword>
<keyword evidence="1 4" id="KW-0028">Amino-acid biosynthesis</keyword>
<keyword evidence="4" id="KW-0460">Magnesium</keyword>
<keyword evidence="4" id="KW-0479">Metal-binding</keyword>
<comment type="pathway">
    <text evidence="4">Amino-acid biosynthesis; L-methionine biosynthesis via salvage pathway; L-methionine from S-methyl-5-thio-alpha-D-ribose 1-phosphate: step 3/6.</text>
</comment>
<dbReference type="PANTHER" id="PTHR20371:SF1">
    <property type="entry name" value="ENOLASE-PHOSPHATASE E1"/>
    <property type="match status" value="1"/>
</dbReference>
<organism evidence="5 6">
    <name type="scientific">Rhizosaccharibacter radicis</name>
    <dbReference type="NCBI Taxonomy" id="2782605"/>
    <lineage>
        <taxon>Bacteria</taxon>
        <taxon>Pseudomonadati</taxon>
        <taxon>Pseudomonadota</taxon>
        <taxon>Alphaproteobacteria</taxon>
        <taxon>Acetobacterales</taxon>
        <taxon>Acetobacteraceae</taxon>
        <taxon>Rhizosaccharibacter</taxon>
    </lineage>
</organism>
<evidence type="ECO:0000313" key="5">
    <source>
        <dbReference type="EMBL" id="MCQ8242377.1"/>
    </source>
</evidence>
<dbReference type="SFLD" id="SFLDS00003">
    <property type="entry name" value="Haloacid_Dehalogenase"/>
    <property type="match status" value="1"/>
</dbReference>
<keyword evidence="6" id="KW-1185">Reference proteome</keyword>
<comment type="cofactor">
    <cofactor evidence="4">
        <name>Mg(2+)</name>
        <dbReference type="ChEBI" id="CHEBI:18420"/>
    </cofactor>
    <text evidence="4">Binds 1 Mg(2+) ion per subunit.</text>
</comment>